<dbReference type="InterPro" id="IPR036390">
    <property type="entry name" value="WH_DNA-bd_sf"/>
</dbReference>
<evidence type="ECO:0000313" key="3">
    <source>
        <dbReference type="Proteomes" id="UP000575985"/>
    </source>
</evidence>
<dbReference type="EMBL" id="JACCFO010000001">
    <property type="protein sequence ID" value="NYI95162.1"/>
    <property type="molecule type" value="Genomic_DNA"/>
</dbReference>
<dbReference type="PANTHER" id="PTHR43252:SF7">
    <property type="entry name" value="TRANSCRIPTIONAL REGULATOR YQJI"/>
    <property type="match status" value="1"/>
</dbReference>
<dbReference type="PANTHER" id="PTHR43252">
    <property type="entry name" value="TRANSCRIPTIONAL REGULATOR YQJI"/>
    <property type="match status" value="1"/>
</dbReference>
<evidence type="ECO:0000313" key="2">
    <source>
        <dbReference type="EMBL" id="NYI95162.1"/>
    </source>
</evidence>
<dbReference type="SUPFAM" id="SSF46785">
    <property type="entry name" value="Winged helix' DNA-binding domain"/>
    <property type="match status" value="1"/>
</dbReference>
<dbReference type="Pfam" id="PF03551">
    <property type="entry name" value="PadR"/>
    <property type="match status" value="1"/>
</dbReference>
<reference evidence="2 3" key="1">
    <citation type="submission" date="2020-07" db="EMBL/GenBank/DDBJ databases">
        <title>Sequencing the genomes of 1000 actinobacteria strains.</title>
        <authorList>
            <person name="Klenk H.-P."/>
        </authorList>
    </citation>
    <scope>NUCLEOTIDE SEQUENCE [LARGE SCALE GENOMIC DNA]</scope>
    <source>
        <strain evidence="2 3">DSM 45927</strain>
    </source>
</reference>
<name>A0A853BKV5_9ACTN</name>
<dbReference type="InterPro" id="IPR036388">
    <property type="entry name" value="WH-like_DNA-bd_sf"/>
</dbReference>
<keyword evidence="3" id="KW-1185">Reference proteome</keyword>
<feature type="domain" description="Transcription regulator PadR N-terminal" evidence="1">
    <location>
        <begin position="16"/>
        <end position="90"/>
    </location>
</feature>
<organism evidence="2 3">
    <name type="scientific">Streptomonospora nanhaiensis</name>
    <dbReference type="NCBI Taxonomy" id="1323731"/>
    <lineage>
        <taxon>Bacteria</taxon>
        <taxon>Bacillati</taxon>
        <taxon>Actinomycetota</taxon>
        <taxon>Actinomycetes</taxon>
        <taxon>Streptosporangiales</taxon>
        <taxon>Nocardiopsidaceae</taxon>
        <taxon>Streptomonospora</taxon>
    </lineage>
</organism>
<dbReference type="InterPro" id="IPR005149">
    <property type="entry name" value="Tscrpt_reg_PadR_N"/>
</dbReference>
<accession>A0A853BKV5</accession>
<keyword evidence="2" id="KW-0238">DNA-binding</keyword>
<dbReference type="AlphaFoldDB" id="A0A853BKV5"/>
<dbReference type="Gene3D" id="1.10.10.10">
    <property type="entry name" value="Winged helix-like DNA-binding domain superfamily/Winged helix DNA-binding domain"/>
    <property type="match status" value="1"/>
</dbReference>
<dbReference type="RefSeq" id="WP_179766735.1">
    <property type="nucleotide sequence ID" value="NZ_JACCFO010000001.1"/>
</dbReference>
<gene>
    <name evidence="2" type="ORF">HNR12_001439</name>
</gene>
<sequence>MAATRRGVRDLTGLTVLALLLTGPRHPYELHRVITQTHKDFVTGLPRSLYHAVGRLERDEFIEAVETEREGHRPERTVYRITDEGRRELRSRLRYLLERPDPDTTLLAAAVSFMGCLPTGEVRYCLRSRAAALEGAIAGADAQAADLRRELPRLLLLENEYTRAVWAAELAWVRGILADLESGALTWPDDAAELAGSVPVEARE</sequence>
<evidence type="ECO:0000259" key="1">
    <source>
        <dbReference type="Pfam" id="PF03551"/>
    </source>
</evidence>
<dbReference type="Proteomes" id="UP000575985">
    <property type="component" value="Unassembled WGS sequence"/>
</dbReference>
<comment type="caution">
    <text evidence="2">The sequence shown here is derived from an EMBL/GenBank/DDBJ whole genome shotgun (WGS) entry which is preliminary data.</text>
</comment>
<protein>
    <submittedName>
        <fullName evidence="2">DNA-binding PadR family transcriptional regulator</fullName>
    </submittedName>
</protein>
<dbReference type="GO" id="GO:0003677">
    <property type="term" value="F:DNA binding"/>
    <property type="evidence" value="ECO:0007669"/>
    <property type="project" value="UniProtKB-KW"/>
</dbReference>
<proteinExistence type="predicted"/>